<accession>A0A7J7QTN8</accession>
<dbReference type="EMBL" id="JABWUV010000059">
    <property type="protein sequence ID" value="KAF6267268.1"/>
    <property type="molecule type" value="Genomic_DNA"/>
</dbReference>
<keyword evidence="1" id="KW-0472">Membrane</keyword>
<name>A0A7J7QTN8_MYOMY</name>
<dbReference type="AlphaFoldDB" id="A0A7J7QTN8"/>
<keyword evidence="3" id="KW-1185">Reference proteome</keyword>
<sequence length="150" mass="16056">MWEVCHWGGAVALTAAGAAWRVLLWRWRSQGLQVCRCGCRILDGVAAGSRTVSKACLGHGADEFLEEAAFPFKMTWAPCLSPAVQGVPAVVLVSPCPREPGLPASAVPAGFNCPSLTHSHTTHIHTLSFHPLTHFLYLTSILPAAIFLIS</sequence>
<feature type="transmembrane region" description="Helical" evidence="1">
    <location>
        <begin position="6"/>
        <end position="24"/>
    </location>
</feature>
<comment type="caution">
    <text evidence="2">The sequence shown here is derived from an EMBL/GenBank/DDBJ whole genome shotgun (WGS) entry which is preliminary data.</text>
</comment>
<reference evidence="2 3" key="1">
    <citation type="journal article" date="2020" name="Nature">
        <title>Six reference-quality genomes reveal evolution of bat adaptations.</title>
        <authorList>
            <person name="Jebb D."/>
            <person name="Huang Z."/>
            <person name="Pippel M."/>
            <person name="Hughes G.M."/>
            <person name="Lavrichenko K."/>
            <person name="Devanna P."/>
            <person name="Winkler S."/>
            <person name="Jermiin L.S."/>
            <person name="Skirmuntt E.C."/>
            <person name="Katzourakis A."/>
            <person name="Burkitt-Gray L."/>
            <person name="Ray D.A."/>
            <person name="Sullivan K.A.M."/>
            <person name="Roscito J.G."/>
            <person name="Kirilenko B.M."/>
            <person name="Davalos L.M."/>
            <person name="Corthals A.P."/>
            <person name="Power M.L."/>
            <person name="Jones G."/>
            <person name="Ransome R.D."/>
            <person name="Dechmann D.K.N."/>
            <person name="Locatelli A.G."/>
            <person name="Puechmaille S.J."/>
            <person name="Fedrigo O."/>
            <person name="Jarvis E.D."/>
            <person name="Hiller M."/>
            <person name="Vernes S.C."/>
            <person name="Myers E.W."/>
            <person name="Teeling E.C."/>
        </authorList>
    </citation>
    <scope>NUCLEOTIDE SEQUENCE [LARGE SCALE GENOMIC DNA]</scope>
    <source>
        <strain evidence="2">MMyoMyo1</strain>
        <tissue evidence="2">Flight muscle</tissue>
    </source>
</reference>
<proteinExistence type="predicted"/>
<organism evidence="2 3">
    <name type="scientific">Myotis myotis</name>
    <name type="common">Greater mouse-eared bat</name>
    <name type="synonym">Vespertilio myotis</name>
    <dbReference type="NCBI Taxonomy" id="51298"/>
    <lineage>
        <taxon>Eukaryota</taxon>
        <taxon>Metazoa</taxon>
        <taxon>Chordata</taxon>
        <taxon>Craniata</taxon>
        <taxon>Vertebrata</taxon>
        <taxon>Euteleostomi</taxon>
        <taxon>Mammalia</taxon>
        <taxon>Eutheria</taxon>
        <taxon>Laurasiatheria</taxon>
        <taxon>Chiroptera</taxon>
        <taxon>Yangochiroptera</taxon>
        <taxon>Vespertilionidae</taxon>
        <taxon>Myotis</taxon>
    </lineage>
</organism>
<evidence type="ECO:0000256" key="1">
    <source>
        <dbReference type="SAM" id="Phobius"/>
    </source>
</evidence>
<evidence type="ECO:0000313" key="3">
    <source>
        <dbReference type="Proteomes" id="UP000527355"/>
    </source>
</evidence>
<dbReference type="Proteomes" id="UP000527355">
    <property type="component" value="Unassembled WGS sequence"/>
</dbReference>
<keyword evidence="1" id="KW-1133">Transmembrane helix</keyword>
<protein>
    <submittedName>
        <fullName evidence="2">Uncharacterized protein</fullName>
    </submittedName>
</protein>
<gene>
    <name evidence="2" type="ORF">mMyoMyo1_011574</name>
</gene>
<evidence type="ECO:0000313" key="2">
    <source>
        <dbReference type="EMBL" id="KAF6267268.1"/>
    </source>
</evidence>
<keyword evidence="1" id="KW-0812">Transmembrane</keyword>